<feature type="region of interest" description="Disordered" evidence="10">
    <location>
        <begin position="1769"/>
        <end position="2013"/>
    </location>
</feature>
<dbReference type="GO" id="GO:0008289">
    <property type="term" value="F:lipid binding"/>
    <property type="evidence" value="ECO:0007669"/>
    <property type="project" value="UniProtKB-KW"/>
</dbReference>
<feature type="compositionally biased region" description="Basic and acidic residues" evidence="10">
    <location>
        <begin position="86"/>
        <end position="98"/>
    </location>
</feature>
<keyword evidence="4" id="KW-0863">Zinc-finger</keyword>
<dbReference type="GO" id="GO:0016079">
    <property type="term" value="P:synaptic vesicle exocytosis"/>
    <property type="evidence" value="ECO:0007669"/>
    <property type="project" value="InterPro"/>
</dbReference>
<feature type="compositionally biased region" description="Acidic residues" evidence="10">
    <location>
        <begin position="1"/>
        <end position="16"/>
    </location>
</feature>
<dbReference type="Pfam" id="PF25341">
    <property type="entry name" value="C2_CAPS"/>
    <property type="match status" value="1"/>
</dbReference>
<feature type="compositionally biased region" description="Basic and acidic residues" evidence="10">
    <location>
        <begin position="1620"/>
        <end position="1637"/>
    </location>
</feature>
<feature type="compositionally biased region" description="Basic and acidic residues" evidence="10">
    <location>
        <begin position="1871"/>
        <end position="1884"/>
    </location>
</feature>
<feature type="compositionally biased region" description="Acidic residues" evidence="10">
    <location>
        <begin position="1534"/>
        <end position="1545"/>
    </location>
</feature>
<feature type="compositionally biased region" description="Pro residues" evidence="10">
    <location>
        <begin position="1945"/>
        <end position="1962"/>
    </location>
</feature>
<evidence type="ECO:0000256" key="6">
    <source>
        <dbReference type="ARBA" id="ARBA00023018"/>
    </source>
</evidence>
<dbReference type="PROSITE" id="PS51805">
    <property type="entry name" value="EPHD"/>
    <property type="match status" value="1"/>
</dbReference>
<evidence type="ECO:0000256" key="3">
    <source>
        <dbReference type="ARBA" id="ARBA00022723"/>
    </source>
</evidence>
<comment type="subcellular location">
    <subcellularLocation>
        <location evidence="1">Endomembrane system</location>
    </subcellularLocation>
    <subcellularLocation>
        <location evidence="9">Synapse</location>
    </subcellularLocation>
</comment>
<dbReference type="InterPro" id="IPR000008">
    <property type="entry name" value="C2_dom"/>
</dbReference>
<feature type="compositionally biased region" description="Basic and acidic residues" evidence="10">
    <location>
        <begin position="1556"/>
        <end position="1569"/>
    </location>
</feature>
<sequence>MIDPSSSEEDSDEEIPDGGLPGVSSAASLNIPAQSNRSVSPSSIASSDTVGTGNAVQVSLSKSAIANSTSARPVSPSPSLHSTADQSRDGEPEDEERKRNVQLYVFVCRTVAYPFNSKQPTDMSKRHLKVTKQQLDQMTSKFQASGKGSVGFLKGETKIASDEAFQKAVSYYFKTFLKSERVQKMVGIGALSQHDFREVFRNNIDKRIRALPEVDGLSKDTVTTSWLTKFDAIVKGPTDQYEEPTRKPRQQVVHSEYVMTKEQLYDMFQQILGIKRFEHQLLYNAMQLESADEQAAAIRRELDSRLQHVSEMERNRKLMPRFILKEMEMLYLEECKNQISVLMHNLESLPVSNKGSTDSKYGLNRIKKPNKSQSSLKLEGEPGDAEIHLSKLDVSLSFTLEVIVREVKGIKSLQPNRIVYCTMEVDGGDKLQTEHAEASRPLWDTQGDFTTSCILPSVKVKLYAESQGMLALEDKELGKIILHPTPFSSKAFEWHKLTPHQKSPEKELKIRIACKMDRPLNLKHCGWVFVVGKTIWKKWKKRYVALVQVSQYTFAMSQLMVGMDLEGGKFFFNAVKEGDSILFATNDESECHLWVMAMYRATGQIHKPTPLTQPAAKNSTISKIQGDTDRARKHGMEEFISADPVKFNHHEYFQTLQSLTLNFRLNDPYCSLGWLSPGQVFVMDEYCARYGVRGCFRHLCYLSDLLKRAEKGFMIDPTLLHYSFAFCANHVHGKEGPDGVGSVTHDERNRFQEIKERLRILLENQITNFRFCFPFGRPEGALKATISLMERVLMKDVATPVPPEEVRSVIRKCLENAALVNYTRLSAEARMEGETEDGRGWLCWDKQIEQLRQTDQTSSSLLEKTKANPPVSSSSPLPMVKVEIRYKIPLRRQAVSLFLLAARVIKHIFLFFPFAEDLQAGDAVPPSKKLEDLIQLATLCVDLLQHNDDYYAEIAGDKAFAWFSDLLVEHSEIFWSLFAVDMDQVLAEQPPDSWDSFPLFQTLNDYLRLDENLNSGRFHGHLRELFAPQVVRYVDLMESSIGQSIHKGFEKEKWEVKGNGCATSEDLFWKMEALQSFIRDLHWPDAEFARHMDERLKGMASDMIESSLQRTEAAFQDKLKKGASFASSDYQIPVELCAMLNVVLDAKSQNPKLCRLEGHNYQRKTEQLIESTMVSLTTALTQRLISILDATLQKLSRYDEGSLVGSILSFTYRQNVSGSGKDLGASYIAFVRNTTDIMRAKIWDEDWLLVFFEDLTPVLWLTVFLSLNLQKLYSDFELQGVIDQQLNSLAYQAVSKRMDTEEAAYALLGGGRGDEEFGDAPEQEAAASGGGTPKAGQKVNLPTDLASVSKVTQDVASEVKGKLGNMMGKGLTGLTKLDVKESLEGKMTKVVESVNDASSVETTIPDDENSPSSPKEETKKESPERVETVSPSGSADVEALSSEPETESPFLETDAETPASVTEVPKISEVSEEKVLSESEAEDNSAVSGADEHASIEETKRSPSSEKVTTLTTDIVEAEVESGRPLEEAREPTEAEAEATIDAEAEAGMPCEAEAETERPTEVEAKVMTEAETEGPTETEAEGRTETEAEVLTEAEAEGQTEGTAVVLTEAETGELTEAETEKPTETETEEPTKAEAEGSAEVHLPGIADDPMASEEQQDGSAGLADSENAANTQTDVVPESDLETSVPLTNGGDEVSPMEEDDDEVFIRGGESVQEEEKSIEPPPLSSPPQGNEAEVQREDASPPNLDSIEAQLAALHGEELKVNLIIEEEERIEKPSTSSSPQRPPSGEGFSRRVVSASDKKNASSSTSIHRSQPPPRKIKLIDPADLPPAPVEESSLSHRSRALKRGRPSSPSTASSRAKIARPSAPSRDKKSEPVKKENAKSVANGKNEEKATTKVMVVKKSRPKVPLTMERRKEKLIAAVRSVSAAPAADDVKPLKKPEPAPPPRRTPTPTPPPPPVVQEMETSKKAEEDKEKKSGHDEVAAAVDALEATGELTRPRRVQQQKNQNKYYVPSETVWVNPKEQVLGSSPPPMGFDPRGPYVERKKGVVVNAPVKSEPKERGKRAEEKVLLAETERHKKAARVGFSSAMHPEYNANERDESWVCAFCKKGSHFGGLADLFGPYFADMKDQAEGSPLKKSRRRSGLVKPKSDAPEKNEFWFHEDCLVWAPGVFLIGTQLQGLVDTMIQCENSLCVSCGESGASVACTSPACVAVYHVPCAYAADCNLDETTYHVQCPAHKGPSSSSSDSLTPALPLISGEGGLPGGMMEPDEN</sequence>
<feature type="compositionally biased region" description="Acidic residues" evidence="10">
    <location>
        <begin position="1588"/>
        <end position="1599"/>
    </location>
</feature>
<dbReference type="PANTHER" id="PTHR12166">
    <property type="entry name" value="CALCIUM-DEPENDENT SECRETION ACTIVATOR"/>
    <property type="match status" value="1"/>
</dbReference>
<evidence type="ECO:0000256" key="10">
    <source>
        <dbReference type="SAM" id="MobiDB-lite"/>
    </source>
</evidence>
<feature type="compositionally biased region" description="Low complexity" evidence="10">
    <location>
        <begin position="1852"/>
        <end position="1862"/>
    </location>
</feature>
<feature type="region of interest" description="Disordered" evidence="10">
    <location>
        <begin position="1394"/>
        <end position="1749"/>
    </location>
</feature>
<evidence type="ECO:0000256" key="1">
    <source>
        <dbReference type="ARBA" id="ARBA00004308"/>
    </source>
</evidence>
<dbReference type="GO" id="GO:0098793">
    <property type="term" value="C:presynapse"/>
    <property type="evidence" value="ECO:0007669"/>
    <property type="project" value="GOC"/>
</dbReference>
<feature type="compositionally biased region" description="Acidic residues" evidence="10">
    <location>
        <begin position="1571"/>
        <end position="1580"/>
    </location>
</feature>
<reference evidence="11" key="1">
    <citation type="submission" date="2020-11" db="EMBL/GenBank/DDBJ databases">
        <authorList>
            <person name="Tran Van P."/>
        </authorList>
    </citation>
    <scope>NUCLEOTIDE SEQUENCE</scope>
</reference>
<evidence type="ECO:0000256" key="2">
    <source>
        <dbReference type="ARBA" id="ARBA00022448"/>
    </source>
</evidence>
<feature type="compositionally biased region" description="Basic and acidic residues" evidence="10">
    <location>
        <begin position="1967"/>
        <end position="1985"/>
    </location>
</feature>
<feature type="region of interest" description="Disordered" evidence="10">
    <location>
        <begin position="354"/>
        <end position="380"/>
    </location>
</feature>
<feature type="compositionally biased region" description="Basic and acidic residues" evidence="10">
    <location>
        <begin position="1414"/>
        <end position="1427"/>
    </location>
</feature>
<keyword evidence="8" id="KW-0472">Membrane</keyword>
<evidence type="ECO:0000256" key="8">
    <source>
        <dbReference type="ARBA" id="ARBA00023136"/>
    </source>
</evidence>
<dbReference type="EMBL" id="OB660775">
    <property type="protein sequence ID" value="CAD7226207.1"/>
    <property type="molecule type" value="Genomic_DNA"/>
</dbReference>
<evidence type="ECO:0000256" key="9">
    <source>
        <dbReference type="ARBA" id="ARBA00034103"/>
    </source>
</evidence>
<feature type="compositionally biased region" description="Basic and acidic residues" evidence="10">
    <location>
        <begin position="1490"/>
        <end position="1504"/>
    </location>
</feature>
<keyword evidence="3" id="KW-0479">Metal-binding</keyword>
<dbReference type="Gene3D" id="3.30.40.10">
    <property type="entry name" value="Zinc/RING finger domain, C3HC4 (zinc finger)"/>
    <property type="match status" value="1"/>
</dbReference>
<dbReference type="PROSITE" id="PS50004">
    <property type="entry name" value="C2"/>
    <property type="match status" value="1"/>
</dbReference>
<gene>
    <name evidence="11" type="ORF">CTOB1V02_LOCUS4131</name>
</gene>
<keyword evidence="6" id="KW-0770">Synapse</keyword>
<dbReference type="InterPro" id="IPR014770">
    <property type="entry name" value="Munc13_1"/>
</dbReference>
<feature type="compositionally biased region" description="Polar residues" evidence="10">
    <location>
        <begin position="25"/>
        <end position="53"/>
    </location>
</feature>
<protein>
    <submittedName>
        <fullName evidence="11">Uncharacterized protein</fullName>
    </submittedName>
</protein>
<dbReference type="InterPro" id="IPR013083">
    <property type="entry name" value="Znf_RING/FYVE/PHD"/>
</dbReference>
<evidence type="ECO:0000313" key="11">
    <source>
        <dbReference type="EMBL" id="CAD7226207.1"/>
    </source>
</evidence>
<dbReference type="InterPro" id="IPR011993">
    <property type="entry name" value="PH-like_dom_sf"/>
</dbReference>
<dbReference type="InterPro" id="IPR057457">
    <property type="entry name" value="CAPS_C2"/>
</dbReference>
<feature type="compositionally biased region" description="Low complexity" evidence="10">
    <location>
        <begin position="1923"/>
        <end position="1934"/>
    </location>
</feature>
<dbReference type="SUPFAM" id="SSF50729">
    <property type="entry name" value="PH domain-like"/>
    <property type="match status" value="1"/>
</dbReference>
<feature type="compositionally biased region" description="Polar residues" evidence="10">
    <location>
        <begin position="66"/>
        <end position="85"/>
    </location>
</feature>
<accession>A0A7R8W888</accession>
<dbReference type="Gene3D" id="2.30.29.30">
    <property type="entry name" value="Pleckstrin-homology domain (PH domain)/Phosphotyrosine-binding domain (PTB)"/>
    <property type="match status" value="1"/>
</dbReference>
<evidence type="ECO:0000256" key="7">
    <source>
        <dbReference type="ARBA" id="ARBA00023121"/>
    </source>
</evidence>
<feature type="compositionally biased region" description="Basic and acidic residues" evidence="10">
    <location>
        <begin position="1521"/>
        <end position="1533"/>
    </location>
</feature>
<organism evidence="11">
    <name type="scientific">Cyprideis torosa</name>
    <dbReference type="NCBI Taxonomy" id="163714"/>
    <lineage>
        <taxon>Eukaryota</taxon>
        <taxon>Metazoa</taxon>
        <taxon>Ecdysozoa</taxon>
        <taxon>Arthropoda</taxon>
        <taxon>Crustacea</taxon>
        <taxon>Oligostraca</taxon>
        <taxon>Ostracoda</taxon>
        <taxon>Podocopa</taxon>
        <taxon>Podocopida</taxon>
        <taxon>Cytherocopina</taxon>
        <taxon>Cytheroidea</taxon>
        <taxon>Cytherideidae</taxon>
        <taxon>Cyprideis</taxon>
    </lineage>
</organism>
<feature type="region of interest" description="Disordered" evidence="10">
    <location>
        <begin position="66"/>
        <end position="98"/>
    </location>
</feature>
<feature type="compositionally biased region" description="Low complexity" evidence="10">
    <location>
        <begin position="1600"/>
        <end position="1611"/>
    </location>
</feature>
<name>A0A7R8W888_9CRUS</name>
<keyword evidence="2" id="KW-0813">Transport</keyword>
<evidence type="ECO:0000256" key="4">
    <source>
        <dbReference type="ARBA" id="ARBA00022771"/>
    </source>
</evidence>
<evidence type="ECO:0000256" key="5">
    <source>
        <dbReference type="ARBA" id="ARBA00022833"/>
    </source>
</evidence>
<dbReference type="GO" id="GO:0012505">
    <property type="term" value="C:endomembrane system"/>
    <property type="evidence" value="ECO:0007669"/>
    <property type="project" value="UniProtKB-SubCell"/>
</dbReference>
<keyword evidence="7" id="KW-0446">Lipid-binding</keyword>
<dbReference type="OrthoDB" id="10063282at2759"/>
<dbReference type="Gene3D" id="1.10.357.50">
    <property type="match status" value="1"/>
</dbReference>
<feature type="compositionally biased region" description="Basic residues" evidence="10">
    <location>
        <begin position="1842"/>
        <end position="1851"/>
    </location>
</feature>
<dbReference type="InterPro" id="IPR010439">
    <property type="entry name" value="MUN_dom"/>
</dbReference>
<dbReference type="PANTHER" id="PTHR12166:SF8">
    <property type="entry name" value="CALCIUM-DEPENDENT SECRETION ACTIVATOR"/>
    <property type="match status" value="1"/>
</dbReference>
<proteinExistence type="predicted"/>
<dbReference type="SMART" id="SM01145">
    <property type="entry name" value="DUF1041"/>
    <property type="match status" value="1"/>
</dbReference>
<dbReference type="PROSITE" id="PS51258">
    <property type="entry name" value="MHD1"/>
    <property type="match status" value="1"/>
</dbReference>
<dbReference type="Pfam" id="PF06292">
    <property type="entry name" value="MUN"/>
    <property type="match status" value="1"/>
</dbReference>
<dbReference type="GO" id="GO:1990504">
    <property type="term" value="P:dense core granule exocytosis"/>
    <property type="evidence" value="ECO:0007669"/>
    <property type="project" value="InterPro"/>
</dbReference>
<dbReference type="Pfam" id="PF13832">
    <property type="entry name" value="zf-HC5HC2H_2"/>
    <property type="match status" value="1"/>
</dbReference>
<dbReference type="InterPro" id="IPR033227">
    <property type="entry name" value="CAPS"/>
</dbReference>
<feature type="region of interest" description="Disordered" evidence="10">
    <location>
        <begin position="1316"/>
        <end position="1339"/>
    </location>
</feature>
<feature type="compositionally biased region" description="Basic and acidic residues" evidence="10">
    <location>
        <begin position="1935"/>
        <end position="1944"/>
    </location>
</feature>
<feature type="region of interest" description="Disordered" evidence="10">
    <location>
        <begin position="1"/>
        <end position="53"/>
    </location>
</feature>
<dbReference type="GO" id="GO:0008270">
    <property type="term" value="F:zinc ion binding"/>
    <property type="evidence" value="ECO:0007669"/>
    <property type="project" value="UniProtKB-KW"/>
</dbReference>
<keyword evidence="5" id="KW-0862">Zinc</keyword>
<dbReference type="InterPro" id="IPR034732">
    <property type="entry name" value="EPHD"/>
</dbReference>